<accession>A0AAV9PZK9</accession>
<evidence type="ECO:0000313" key="1">
    <source>
        <dbReference type="EMBL" id="KAK5530600.1"/>
    </source>
</evidence>
<sequence>MALARKKSISFPSDVVPVTLGRDLEGIVIHKEMLYQSPILARKYDELIRLFPDASDRPPLALGSEISKSTADQLVNWLYFNNLVYTHADLVKTTGEECLKTCGEIVEAYICAIRLDLEEWANALLDAFCRAAVEDMPWIKYWLKLKEVQGCDEKAGGLRELVVAFLARGIKESGWDVYTKEVNTELVDTIKADGEFAVEVCKWVLDKEDVAASVRQKKNRCRWHVHHFTKKCRRKANDEED</sequence>
<evidence type="ECO:0008006" key="3">
    <source>
        <dbReference type="Google" id="ProtNLM"/>
    </source>
</evidence>
<protein>
    <recommendedName>
        <fullName evidence="3">BTB domain-containing protein</fullName>
    </recommendedName>
</protein>
<reference evidence="1 2" key="1">
    <citation type="submission" date="2023-06" db="EMBL/GenBank/DDBJ databases">
        <title>Black Yeasts Isolated from many extreme environments.</title>
        <authorList>
            <person name="Coleine C."/>
            <person name="Stajich J.E."/>
            <person name="Selbmann L."/>
        </authorList>
    </citation>
    <scope>NUCLEOTIDE SEQUENCE [LARGE SCALE GENOMIC DNA]</scope>
    <source>
        <strain evidence="1 2">CCFEE 5887</strain>
    </source>
</reference>
<dbReference type="Proteomes" id="UP001345827">
    <property type="component" value="Unassembled WGS sequence"/>
</dbReference>
<name>A0AAV9PZK9_9PEZI</name>
<dbReference type="EMBL" id="JAXLQG010000019">
    <property type="protein sequence ID" value="KAK5530600.1"/>
    <property type="molecule type" value="Genomic_DNA"/>
</dbReference>
<evidence type="ECO:0000313" key="2">
    <source>
        <dbReference type="Proteomes" id="UP001345827"/>
    </source>
</evidence>
<gene>
    <name evidence="1" type="ORF">LTR25_009178</name>
</gene>
<comment type="caution">
    <text evidence="1">The sequence shown here is derived from an EMBL/GenBank/DDBJ whole genome shotgun (WGS) entry which is preliminary data.</text>
</comment>
<keyword evidence="2" id="KW-1185">Reference proteome</keyword>
<organism evidence="1 2">
    <name type="scientific">Vermiconidia calcicola</name>
    <dbReference type="NCBI Taxonomy" id="1690605"/>
    <lineage>
        <taxon>Eukaryota</taxon>
        <taxon>Fungi</taxon>
        <taxon>Dikarya</taxon>
        <taxon>Ascomycota</taxon>
        <taxon>Pezizomycotina</taxon>
        <taxon>Dothideomycetes</taxon>
        <taxon>Dothideomycetidae</taxon>
        <taxon>Mycosphaerellales</taxon>
        <taxon>Extremaceae</taxon>
        <taxon>Vermiconidia</taxon>
    </lineage>
</organism>
<proteinExistence type="predicted"/>
<dbReference type="AlphaFoldDB" id="A0AAV9PZK9"/>